<accession>A0ABR1EKC4</accession>
<evidence type="ECO:0000313" key="1">
    <source>
        <dbReference type="EMBL" id="KAK6762825.1"/>
    </source>
</evidence>
<reference evidence="1 2" key="1">
    <citation type="submission" date="2023-08" db="EMBL/GenBank/DDBJ databases">
        <title>A Necator americanus chromosomal reference genome.</title>
        <authorList>
            <person name="Ilik V."/>
            <person name="Petrzelkova K.J."/>
            <person name="Pardy F."/>
            <person name="Fuh T."/>
            <person name="Niatou-Singa F.S."/>
            <person name="Gouil Q."/>
            <person name="Baker L."/>
            <person name="Ritchie M.E."/>
            <person name="Jex A.R."/>
            <person name="Gazzola D."/>
            <person name="Li H."/>
            <person name="Toshio Fujiwara R."/>
            <person name="Zhan B."/>
            <person name="Aroian R.V."/>
            <person name="Pafco B."/>
            <person name="Schwarz E.M."/>
        </authorList>
    </citation>
    <scope>NUCLEOTIDE SEQUENCE [LARGE SCALE GENOMIC DNA]</scope>
    <source>
        <strain evidence="1 2">Aroian</strain>
        <tissue evidence="1">Whole animal</tissue>
    </source>
</reference>
<protein>
    <submittedName>
        <fullName evidence="1">Uncharacterized protein</fullName>
    </submittedName>
</protein>
<proteinExistence type="predicted"/>
<sequence length="111" mass="13122">MVNGQSIELQDLLCRMPKNDVCYEGNIQKDQFVIQLFNEEPLVALSPRSNRECIYQLFALFNVRIRHDVGSLSTLLKKFYFMQRKMLRRIEDTFCLVCYNEEVYAGADTWV</sequence>
<organism evidence="1 2">
    <name type="scientific">Necator americanus</name>
    <name type="common">Human hookworm</name>
    <dbReference type="NCBI Taxonomy" id="51031"/>
    <lineage>
        <taxon>Eukaryota</taxon>
        <taxon>Metazoa</taxon>
        <taxon>Ecdysozoa</taxon>
        <taxon>Nematoda</taxon>
        <taxon>Chromadorea</taxon>
        <taxon>Rhabditida</taxon>
        <taxon>Rhabditina</taxon>
        <taxon>Rhabditomorpha</taxon>
        <taxon>Strongyloidea</taxon>
        <taxon>Ancylostomatidae</taxon>
        <taxon>Bunostominae</taxon>
        <taxon>Necator</taxon>
    </lineage>
</organism>
<dbReference type="Proteomes" id="UP001303046">
    <property type="component" value="Unassembled WGS sequence"/>
</dbReference>
<name>A0ABR1EKC4_NECAM</name>
<gene>
    <name evidence="1" type="primary">Necator_chrX.g23669</name>
    <name evidence="1" type="ORF">RB195_023505</name>
</gene>
<comment type="caution">
    <text evidence="1">The sequence shown here is derived from an EMBL/GenBank/DDBJ whole genome shotgun (WGS) entry which is preliminary data.</text>
</comment>
<dbReference type="EMBL" id="JAVFWL010000006">
    <property type="protein sequence ID" value="KAK6762825.1"/>
    <property type="molecule type" value="Genomic_DNA"/>
</dbReference>
<keyword evidence="2" id="KW-1185">Reference proteome</keyword>
<evidence type="ECO:0000313" key="2">
    <source>
        <dbReference type="Proteomes" id="UP001303046"/>
    </source>
</evidence>